<evidence type="ECO:0000259" key="1">
    <source>
        <dbReference type="Pfam" id="PF07791"/>
    </source>
</evidence>
<dbReference type="RefSeq" id="WP_256550749.1">
    <property type="nucleotide sequence ID" value="NZ_CP101751.1"/>
</dbReference>
<accession>A0ABY5IQF0</accession>
<evidence type="ECO:0000313" key="3">
    <source>
        <dbReference type="Proteomes" id="UP001059844"/>
    </source>
</evidence>
<reference evidence="2" key="1">
    <citation type="submission" date="2022-07" db="EMBL/GenBank/DDBJ databases">
        <title>Isolation, identification, and degradation of a PFOSA degrading strain from sewage treatment plant.</title>
        <authorList>
            <person name="Zhang L."/>
            <person name="Huo Y."/>
        </authorList>
    </citation>
    <scope>NUCLEOTIDE SEQUENCE</scope>
    <source>
        <strain evidence="2">C1</strain>
    </source>
</reference>
<organism evidence="2 3">
    <name type="scientific">Flavobacterium cerinum</name>
    <dbReference type="NCBI Taxonomy" id="2502784"/>
    <lineage>
        <taxon>Bacteria</taxon>
        <taxon>Pseudomonadati</taxon>
        <taxon>Bacteroidota</taxon>
        <taxon>Flavobacteriia</taxon>
        <taxon>Flavobacteriales</taxon>
        <taxon>Flavobacteriaceae</taxon>
        <taxon>Flavobacterium</taxon>
    </lineage>
</organism>
<evidence type="ECO:0000313" key="2">
    <source>
        <dbReference type="EMBL" id="UUC45061.1"/>
    </source>
</evidence>
<gene>
    <name evidence="2" type="ORF">NOX80_15705</name>
</gene>
<name>A0ABY5IQF0_9FLAO</name>
<dbReference type="Proteomes" id="UP001059844">
    <property type="component" value="Chromosome"/>
</dbReference>
<protein>
    <recommendedName>
        <fullName evidence="1">Immunity MXAN-0049 protein domain-containing protein</fullName>
    </recommendedName>
</protein>
<feature type="domain" description="Immunity MXAN-0049 protein" evidence="1">
    <location>
        <begin position="52"/>
        <end position="166"/>
    </location>
</feature>
<sequence>MNKYYFLERDYTEGDIIIPFEYHQSLEVVLDGKESKLKTIPYIGDNDSDYITSGMHVFSKRFMEFILSMNIENVVFIPIVIAQKDKNEKTFYLLKLNTSEDCIDYEKSDVVIIQDLIRKINKLKLKDDFDKLLFQIKGLKLRIAVNEAMKIAIEQHKFKGIKFLEIS</sequence>
<dbReference type="EMBL" id="CP101751">
    <property type="protein sequence ID" value="UUC45061.1"/>
    <property type="molecule type" value="Genomic_DNA"/>
</dbReference>
<proteinExistence type="predicted"/>
<dbReference type="InterPro" id="IPR012433">
    <property type="entry name" value="Imm11"/>
</dbReference>
<dbReference type="Pfam" id="PF07791">
    <property type="entry name" value="Imm11"/>
    <property type="match status" value="1"/>
</dbReference>
<keyword evidence="3" id="KW-1185">Reference proteome</keyword>